<evidence type="ECO:0000256" key="4">
    <source>
        <dbReference type="ARBA" id="ARBA00022705"/>
    </source>
</evidence>
<dbReference type="GO" id="GO:0006260">
    <property type="term" value="P:DNA replication"/>
    <property type="evidence" value="ECO:0007669"/>
    <property type="project" value="UniProtKB-KW"/>
</dbReference>
<evidence type="ECO:0000256" key="3">
    <source>
        <dbReference type="ARBA" id="ARBA00022457"/>
    </source>
</evidence>
<evidence type="ECO:0000256" key="5">
    <source>
        <dbReference type="ARBA" id="ARBA00022723"/>
    </source>
</evidence>
<dbReference type="InterPro" id="IPR029119">
    <property type="entry name" value="MutY_C"/>
</dbReference>
<dbReference type="PRINTS" id="PR00502">
    <property type="entry name" value="NUDIXFAMILY"/>
</dbReference>
<name>A0A2N5ZJX4_MUIH1</name>
<keyword evidence="4" id="KW-0235">DNA replication</keyword>
<evidence type="ECO:0000256" key="2">
    <source>
        <dbReference type="ARBA" id="ARBA00005582"/>
    </source>
</evidence>
<comment type="catalytic activity">
    <reaction evidence="10">
        <text>8-oxo-dGTP + H2O = 8-oxo-dGMP + diphosphate + H(+)</text>
        <dbReference type="Rhea" id="RHEA:31575"/>
        <dbReference type="ChEBI" id="CHEBI:15377"/>
        <dbReference type="ChEBI" id="CHEBI:15378"/>
        <dbReference type="ChEBI" id="CHEBI:33019"/>
        <dbReference type="ChEBI" id="CHEBI:63224"/>
        <dbReference type="ChEBI" id="CHEBI:77896"/>
        <dbReference type="EC" id="3.6.1.55"/>
    </reaction>
</comment>
<evidence type="ECO:0000256" key="9">
    <source>
        <dbReference type="ARBA" id="ARBA00023204"/>
    </source>
</evidence>
<keyword evidence="9" id="KW-0234">DNA repair</keyword>
<dbReference type="GO" id="GO:0006281">
    <property type="term" value="P:DNA repair"/>
    <property type="evidence" value="ECO:0007669"/>
    <property type="project" value="UniProtKB-KW"/>
</dbReference>
<evidence type="ECO:0000259" key="12">
    <source>
        <dbReference type="PROSITE" id="PS51462"/>
    </source>
</evidence>
<evidence type="ECO:0000256" key="11">
    <source>
        <dbReference type="ARBA" id="ARBA00038905"/>
    </source>
</evidence>
<comment type="cofactor">
    <cofactor evidence="1">
        <name>Mg(2+)</name>
        <dbReference type="ChEBI" id="CHEBI:18420"/>
    </cofactor>
</comment>
<protein>
    <recommendedName>
        <fullName evidence="11">8-oxo-dGTP diphosphatase</fullName>
        <ecNumber evidence="11">3.6.1.55</ecNumber>
    </recommendedName>
</protein>
<dbReference type="GO" id="GO:0044716">
    <property type="term" value="F:8-oxo-GDP phosphatase activity"/>
    <property type="evidence" value="ECO:0007669"/>
    <property type="project" value="TreeGrafter"/>
</dbReference>
<dbReference type="EMBL" id="PKTG01000046">
    <property type="protein sequence ID" value="PLX18914.1"/>
    <property type="molecule type" value="Genomic_DNA"/>
</dbReference>
<feature type="domain" description="Nudix hydrolase" evidence="12">
    <location>
        <begin position="1"/>
        <end position="127"/>
    </location>
</feature>
<dbReference type="CDD" id="cd03425">
    <property type="entry name" value="NUDIX_MutT_NudA_like"/>
    <property type="match status" value="1"/>
</dbReference>
<comment type="caution">
    <text evidence="13">The sequence shown here is derived from an EMBL/GenBank/DDBJ whole genome shotgun (WGS) entry which is preliminary data.</text>
</comment>
<dbReference type="EC" id="3.6.1.55" evidence="11"/>
<keyword evidence="5" id="KW-0479">Metal-binding</keyword>
<dbReference type="Gene3D" id="3.90.79.10">
    <property type="entry name" value="Nucleoside Triphosphate Pyrophosphohydrolase"/>
    <property type="match status" value="1"/>
</dbReference>
<dbReference type="SUPFAM" id="SSF55811">
    <property type="entry name" value="Nudix"/>
    <property type="match status" value="1"/>
</dbReference>
<evidence type="ECO:0000256" key="8">
    <source>
        <dbReference type="ARBA" id="ARBA00022842"/>
    </source>
</evidence>
<dbReference type="InterPro" id="IPR015797">
    <property type="entry name" value="NUDIX_hydrolase-like_dom_sf"/>
</dbReference>
<gene>
    <name evidence="13" type="ORF">C0601_03430</name>
</gene>
<dbReference type="InterPro" id="IPR047127">
    <property type="entry name" value="MutT-like"/>
</dbReference>
<evidence type="ECO:0000313" key="13">
    <source>
        <dbReference type="EMBL" id="PLX18914.1"/>
    </source>
</evidence>
<organism evidence="13 14">
    <name type="scientific">Muiribacterium halophilum</name>
    <dbReference type="NCBI Taxonomy" id="2053465"/>
    <lineage>
        <taxon>Bacteria</taxon>
        <taxon>Candidatus Muiribacteriota</taxon>
        <taxon>Candidatus Muiribacteriia</taxon>
        <taxon>Candidatus Muiribacteriales</taxon>
        <taxon>Candidatus Muiribacteriaceae</taxon>
        <taxon>Candidatus Muiribacterium</taxon>
    </lineage>
</organism>
<evidence type="ECO:0000256" key="1">
    <source>
        <dbReference type="ARBA" id="ARBA00001946"/>
    </source>
</evidence>
<keyword evidence="3" id="KW-0515">Mutator protein</keyword>
<evidence type="ECO:0000256" key="6">
    <source>
        <dbReference type="ARBA" id="ARBA00022763"/>
    </source>
</evidence>
<keyword evidence="6" id="KW-0227">DNA damage</keyword>
<evidence type="ECO:0000256" key="10">
    <source>
        <dbReference type="ARBA" id="ARBA00035861"/>
    </source>
</evidence>
<sequence>MKTKHVVAAIIEKEGKILLARRAPGEHSAGLWEFPGGKQESGETLQQSLEREIFEEFGVKIKAGELFLRTETVVDDFYLILYALKAVHLNGDFEPTVHDSIVWVNPKELKEYKVPKPDMPIIEKIYSNTTLPL</sequence>
<dbReference type="GO" id="GO:0044715">
    <property type="term" value="F:8-oxo-dGDP phosphatase activity"/>
    <property type="evidence" value="ECO:0007669"/>
    <property type="project" value="TreeGrafter"/>
</dbReference>
<keyword evidence="7" id="KW-0378">Hydrolase</keyword>
<dbReference type="GO" id="GO:0035539">
    <property type="term" value="F:8-oxo-7,8-dihydrodeoxyguanosine triphosphate pyrophosphatase activity"/>
    <property type="evidence" value="ECO:0007669"/>
    <property type="project" value="UniProtKB-EC"/>
</dbReference>
<dbReference type="PROSITE" id="PS51462">
    <property type="entry name" value="NUDIX"/>
    <property type="match status" value="1"/>
</dbReference>
<dbReference type="InterPro" id="IPR000086">
    <property type="entry name" value="NUDIX_hydrolase_dom"/>
</dbReference>
<dbReference type="InterPro" id="IPR020476">
    <property type="entry name" value="Nudix_hydrolase"/>
</dbReference>
<dbReference type="Proteomes" id="UP000234857">
    <property type="component" value="Unassembled WGS sequence"/>
</dbReference>
<dbReference type="GO" id="GO:0046872">
    <property type="term" value="F:metal ion binding"/>
    <property type="evidence" value="ECO:0007669"/>
    <property type="project" value="UniProtKB-KW"/>
</dbReference>
<comment type="similarity">
    <text evidence="2">Belongs to the Nudix hydrolase family.</text>
</comment>
<dbReference type="PANTHER" id="PTHR47707:SF1">
    <property type="entry name" value="NUDIX HYDROLASE FAMILY PROTEIN"/>
    <property type="match status" value="1"/>
</dbReference>
<evidence type="ECO:0000256" key="7">
    <source>
        <dbReference type="ARBA" id="ARBA00022801"/>
    </source>
</evidence>
<proteinExistence type="inferred from homology"/>
<dbReference type="AlphaFoldDB" id="A0A2N5ZJX4"/>
<accession>A0A2N5ZJX4</accession>
<keyword evidence="8" id="KW-0460">Magnesium</keyword>
<dbReference type="Pfam" id="PF14815">
    <property type="entry name" value="NUDIX_4"/>
    <property type="match status" value="1"/>
</dbReference>
<evidence type="ECO:0000313" key="14">
    <source>
        <dbReference type="Proteomes" id="UP000234857"/>
    </source>
</evidence>
<dbReference type="PANTHER" id="PTHR47707">
    <property type="entry name" value="8-OXO-DGTP DIPHOSPHATASE"/>
    <property type="match status" value="1"/>
</dbReference>
<reference evidence="13 14" key="1">
    <citation type="submission" date="2017-11" db="EMBL/GenBank/DDBJ databases">
        <title>Genome-resolved metagenomics identifies genetic mobility, metabolic interactions, and unexpected diversity in perchlorate-reducing communities.</title>
        <authorList>
            <person name="Barnum T.P."/>
            <person name="Figueroa I.A."/>
            <person name="Carlstrom C.I."/>
            <person name="Lucas L.N."/>
            <person name="Engelbrektson A.L."/>
            <person name="Coates J.D."/>
        </authorList>
    </citation>
    <scope>NUCLEOTIDE SEQUENCE [LARGE SCALE GENOMIC DNA]</scope>
    <source>
        <strain evidence="13">BM706</strain>
    </source>
</reference>
<dbReference type="GO" id="GO:0008413">
    <property type="term" value="F:8-oxo-7,8-dihydroguanosine triphosphate pyrophosphatase activity"/>
    <property type="evidence" value="ECO:0007669"/>
    <property type="project" value="TreeGrafter"/>
</dbReference>